<reference evidence="2 3" key="1">
    <citation type="submission" date="2023-01" db="EMBL/GenBank/DDBJ databases">
        <title>Analysis of 21 Apiospora genomes using comparative genomics revels a genus with tremendous synthesis potential of carbohydrate active enzymes and secondary metabolites.</title>
        <authorList>
            <person name="Sorensen T."/>
        </authorList>
    </citation>
    <scope>NUCLEOTIDE SEQUENCE [LARGE SCALE GENOMIC DNA]</scope>
    <source>
        <strain evidence="2 3">CBS 83171</strain>
    </source>
</reference>
<feature type="region of interest" description="Disordered" evidence="1">
    <location>
        <begin position="435"/>
        <end position="456"/>
    </location>
</feature>
<sequence length="473" mass="54714">MDETRNSRPSPVEGLSVELVRLVLSAIPDVASLRATILSCPLFYSAFLEAEGTITTRVLLGQIDASVLPEAIAALESSRLRLDGGEEIYNEGAVRAFMDQNLRHRPMVPRSWSLLEALRVTQLHVSVGELVAKFINEATSNPRSFGPDPSVCRIERALYRFEIYCNIFRGSPMLPRSPISPMRLRFYREQQRLFFTNFAPWENEQLGCIHEFLIRTVTPAFDDIVDHDIAWGASNVDYGAVNSPSIQRLLFVGLRKLHQITQAETYEKRYGLLYQSRTGVCSPLATELFLYNGLLLANEQTHIIFLKWLTPDDDVLRINHPCFPDPDPGPADVWRWAHQEESWAHWVYQPSRRGLRWWGYVMWNRSRLEAIGLFRESWNLSSYSSGASRKEEQQYSTRRRAGLRESWERREWIWKRGGRGWWSWDDESKVVYPDMERERRPRPMSEPGSLSTFTSRLPESLQEAKQILAEMGS</sequence>
<name>A0ABR1TI71_9PEZI</name>
<protein>
    <submittedName>
        <fullName evidence="2">Uncharacterized protein</fullName>
    </submittedName>
</protein>
<accession>A0ABR1TI71</accession>
<dbReference type="EMBL" id="JAQQWM010000009">
    <property type="protein sequence ID" value="KAK8046336.1"/>
    <property type="molecule type" value="Genomic_DNA"/>
</dbReference>
<keyword evidence="3" id="KW-1185">Reference proteome</keyword>
<evidence type="ECO:0000313" key="2">
    <source>
        <dbReference type="EMBL" id="KAK8046336.1"/>
    </source>
</evidence>
<evidence type="ECO:0000313" key="3">
    <source>
        <dbReference type="Proteomes" id="UP001446871"/>
    </source>
</evidence>
<gene>
    <name evidence="2" type="ORF">PG996_014400</name>
</gene>
<organism evidence="2 3">
    <name type="scientific">Apiospora saccharicola</name>
    <dbReference type="NCBI Taxonomy" id="335842"/>
    <lineage>
        <taxon>Eukaryota</taxon>
        <taxon>Fungi</taxon>
        <taxon>Dikarya</taxon>
        <taxon>Ascomycota</taxon>
        <taxon>Pezizomycotina</taxon>
        <taxon>Sordariomycetes</taxon>
        <taxon>Xylariomycetidae</taxon>
        <taxon>Amphisphaeriales</taxon>
        <taxon>Apiosporaceae</taxon>
        <taxon>Apiospora</taxon>
    </lineage>
</organism>
<proteinExistence type="predicted"/>
<dbReference type="Proteomes" id="UP001446871">
    <property type="component" value="Unassembled WGS sequence"/>
</dbReference>
<comment type="caution">
    <text evidence="2">The sequence shown here is derived from an EMBL/GenBank/DDBJ whole genome shotgun (WGS) entry which is preliminary data.</text>
</comment>
<evidence type="ECO:0000256" key="1">
    <source>
        <dbReference type="SAM" id="MobiDB-lite"/>
    </source>
</evidence>